<accession>A0A6P2BTD9</accession>
<dbReference type="Proteomes" id="UP000460272">
    <property type="component" value="Unassembled WGS sequence"/>
</dbReference>
<evidence type="ECO:0000313" key="1">
    <source>
        <dbReference type="EMBL" id="TVZ02240.1"/>
    </source>
</evidence>
<dbReference type="RefSeq" id="WP_145857056.1">
    <property type="nucleotide sequence ID" value="NZ_RPFW01000005.1"/>
</dbReference>
<gene>
    <name evidence="1" type="ORF">EAS64_25805</name>
</gene>
<sequence length="68" mass="6961">MRAQPQDKRLRQSPAGLEYEPAAAEAGRALLAASPDGSLLRAGPAVLAGTALTDWRLPGLLLALLVGG</sequence>
<reference evidence="1 2" key="1">
    <citation type="submission" date="2018-11" db="EMBL/GenBank/DDBJ databases">
        <title>Trebonia kvetii gen.nov., sp.nov., a novel acidophilic actinobacterium, and proposal of the new actinobacterial family Treboniaceae fam. nov.</title>
        <authorList>
            <person name="Rapoport D."/>
            <person name="Sagova-Mareckova M."/>
            <person name="Sedlacek I."/>
            <person name="Provaznik J."/>
            <person name="Kralova S."/>
            <person name="Pavlinic D."/>
            <person name="Benes V."/>
            <person name="Kopecky J."/>
        </authorList>
    </citation>
    <scope>NUCLEOTIDE SEQUENCE [LARGE SCALE GENOMIC DNA]</scope>
    <source>
        <strain evidence="1 2">15Tr583</strain>
    </source>
</reference>
<evidence type="ECO:0000313" key="2">
    <source>
        <dbReference type="Proteomes" id="UP000460272"/>
    </source>
</evidence>
<proteinExistence type="predicted"/>
<keyword evidence="2" id="KW-1185">Reference proteome</keyword>
<organism evidence="1 2">
    <name type="scientific">Trebonia kvetii</name>
    <dbReference type="NCBI Taxonomy" id="2480626"/>
    <lineage>
        <taxon>Bacteria</taxon>
        <taxon>Bacillati</taxon>
        <taxon>Actinomycetota</taxon>
        <taxon>Actinomycetes</taxon>
        <taxon>Streptosporangiales</taxon>
        <taxon>Treboniaceae</taxon>
        <taxon>Trebonia</taxon>
    </lineage>
</organism>
<protein>
    <submittedName>
        <fullName evidence="1">Uncharacterized protein</fullName>
    </submittedName>
</protein>
<comment type="caution">
    <text evidence="1">The sequence shown here is derived from an EMBL/GenBank/DDBJ whole genome shotgun (WGS) entry which is preliminary data.</text>
</comment>
<dbReference type="EMBL" id="RPFW01000005">
    <property type="protein sequence ID" value="TVZ02240.1"/>
    <property type="molecule type" value="Genomic_DNA"/>
</dbReference>
<name>A0A6P2BTD9_9ACTN</name>
<dbReference type="AlphaFoldDB" id="A0A6P2BTD9"/>